<evidence type="ECO:0000313" key="2">
    <source>
        <dbReference type="Proteomes" id="UP001307889"/>
    </source>
</evidence>
<accession>A0ABN7ALN9</accession>
<sequence length="66" mass="7536">MFVSQNSPLQMIAMHARTSLCTLVSQRHPEDVYLRLLFRVDPLLSASLVYPLSFYLISSPPRNRTG</sequence>
<evidence type="ECO:0000313" key="1">
    <source>
        <dbReference type="EMBL" id="BES92144.1"/>
    </source>
</evidence>
<protein>
    <submittedName>
        <fullName evidence="1">Uncharacterized protein</fullName>
    </submittedName>
</protein>
<proteinExistence type="predicted"/>
<reference evidence="1 2" key="1">
    <citation type="submission" date="2023-09" db="EMBL/GenBank/DDBJ databases">
        <title>Nesidiocoris tenuis whole genome shotgun sequence.</title>
        <authorList>
            <person name="Shibata T."/>
            <person name="Shimoda M."/>
            <person name="Kobayashi T."/>
            <person name="Uehara T."/>
        </authorList>
    </citation>
    <scope>NUCLEOTIDE SEQUENCE [LARGE SCALE GENOMIC DNA]</scope>
    <source>
        <strain evidence="1 2">Japan</strain>
    </source>
</reference>
<gene>
    <name evidence="1" type="ORF">NTJ_04952</name>
</gene>
<dbReference type="EMBL" id="AP028911">
    <property type="protein sequence ID" value="BES92144.1"/>
    <property type="molecule type" value="Genomic_DNA"/>
</dbReference>
<organism evidence="1 2">
    <name type="scientific">Nesidiocoris tenuis</name>
    <dbReference type="NCBI Taxonomy" id="355587"/>
    <lineage>
        <taxon>Eukaryota</taxon>
        <taxon>Metazoa</taxon>
        <taxon>Ecdysozoa</taxon>
        <taxon>Arthropoda</taxon>
        <taxon>Hexapoda</taxon>
        <taxon>Insecta</taxon>
        <taxon>Pterygota</taxon>
        <taxon>Neoptera</taxon>
        <taxon>Paraneoptera</taxon>
        <taxon>Hemiptera</taxon>
        <taxon>Heteroptera</taxon>
        <taxon>Panheteroptera</taxon>
        <taxon>Cimicomorpha</taxon>
        <taxon>Miridae</taxon>
        <taxon>Dicyphina</taxon>
        <taxon>Nesidiocoris</taxon>
    </lineage>
</organism>
<keyword evidence="2" id="KW-1185">Reference proteome</keyword>
<name>A0ABN7ALN9_9HEMI</name>
<dbReference type="Proteomes" id="UP001307889">
    <property type="component" value="Chromosome 3"/>
</dbReference>